<sequence>MDWYMRTRSEMHQYGEAECPDYSEFPTYFTIKMYHGGHFENYNSKFVGYKVDYFDFCNVDLMSVFEVRAMVSIAIGRKSATFDLYFKSPKESMELKQEATSERPSEGPNEGQNQMENATEDATEGEATRDATGDATEGGDAFNADQQEGGENFNAAEFVPGESQPTAEMDASQGGVFTAQATTTNPGEGSSGVTLKTWQKKKKTITTRAEIMRARSTRERKLNKKYYD</sequence>
<protein>
    <recommendedName>
        <fullName evidence="2">PB1-like domain-containing protein</fullName>
    </recommendedName>
</protein>
<name>A0A175YEN7_DAUCS</name>
<dbReference type="AlphaFoldDB" id="A0A175YEN7"/>
<feature type="compositionally biased region" description="Polar residues" evidence="1">
    <location>
        <begin position="179"/>
        <end position="193"/>
    </location>
</feature>
<reference evidence="3" key="1">
    <citation type="journal article" date="2016" name="Nat. Genet.">
        <title>A high-quality carrot genome assembly provides new insights into carotenoid accumulation and asterid genome evolution.</title>
        <authorList>
            <person name="Iorizzo M."/>
            <person name="Ellison S."/>
            <person name="Senalik D."/>
            <person name="Zeng P."/>
            <person name="Satapoomin P."/>
            <person name="Huang J."/>
            <person name="Bowman M."/>
            <person name="Iovene M."/>
            <person name="Sanseverino W."/>
            <person name="Cavagnaro P."/>
            <person name="Yildiz M."/>
            <person name="Macko-Podgorni A."/>
            <person name="Moranska E."/>
            <person name="Grzebelus E."/>
            <person name="Grzebelus D."/>
            <person name="Ashrafi H."/>
            <person name="Zheng Z."/>
            <person name="Cheng S."/>
            <person name="Spooner D."/>
            <person name="Van Deynze A."/>
            <person name="Simon P."/>
        </authorList>
    </citation>
    <scope>NUCLEOTIDE SEQUENCE</scope>
    <source>
        <tissue evidence="3">Leaf</tissue>
    </source>
</reference>
<evidence type="ECO:0000313" key="4">
    <source>
        <dbReference type="Proteomes" id="UP000077755"/>
    </source>
</evidence>
<dbReference type="Proteomes" id="UP000077755">
    <property type="component" value="Chromosome 9"/>
</dbReference>
<feature type="compositionally biased region" description="Basic and acidic residues" evidence="1">
    <location>
        <begin position="93"/>
        <end position="105"/>
    </location>
</feature>
<keyword evidence="4" id="KW-1185">Reference proteome</keyword>
<feature type="region of interest" description="Disordered" evidence="1">
    <location>
        <begin position="179"/>
        <end position="199"/>
    </location>
</feature>
<evidence type="ECO:0000259" key="2">
    <source>
        <dbReference type="Pfam" id="PF26130"/>
    </source>
</evidence>
<dbReference type="Gramene" id="KZM81867">
    <property type="protein sequence ID" value="KZM81867"/>
    <property type="gene ID" value="DCAR_029480"/>
</dbReference>
<feature type="domain" description="PB1-like" evidence="2">
    <location>
        <begin position="28"/>
        <end position="90"/>
    </location>
</feature>
<feature type="region of interest" description="Disordered" evidence="1">
    <location>
        <begin position="93"/>
        <end position="147"/>
    </location>
</feature>
<dbReference type="EMBL" id="CP093351">
    <property type="protein sequence ID" value="WOH14436.1"/>
    <property type="molecule type" value="Genomic_DNA"/>
</dbReference>
<evidence type="ECO:0000313" key="3">
    <source>
        <dbReference type="EMBL" id="WOH14436.1"/>
    </source>
</evidence>
<gene>
    <name evidence="3" type="ORF">DCAR_0933955</name>
</gene>
<evidence type="ECO:0000256" key="1">
    <source>
        <dbReference type="SAM" id="MobiDB-lite"/>
    </source>
</evidence>
<reference evidence="3" key="2">
    <citation type="submission" date="2022-03" db="EMBL/GenBank/DDBJ databases">
        <title>Draft title - Genomic analysis of global carrot germplasm unveils the trajectory of domestication and the origin of high carotenoid orange carrot.</title>
        <authorList>
            <person name="Iorizzo M."/>
            <person name="Ellison S."/>
            <person name="Senalik D."/>
            <person name="Macko-Podgorni A."/>
            <person name="Grzebelus D."/>
            <person name="Bostan H."/>
            <person name="Rolling W."/>
            <person name="Curaba J."/>
            <person name="Simon P."/>
        </authorList>
    </citation>
    <scope>NUCLEOTIDE SEQUENCE</scope>
    <source>
        <tissue evidence="3">Leaf</tissue>
    </source>
</reference>
<dbReference type="Pfam" id="PF26130">
    <property type="entry name" value="PB1-like"/>
    <property type="match status" value="1"/>
</dbReference>
<accession>A0A175YEN7</accession>
<dbReference type="InterPro" id="IPR058594">
    <property type="entry name" value="PB1-like_dom_pln"/>
</dbReference>
<organism evidence="3 4">
    <name type="scientific">Daucus carota subsp. sativus</name>
    <name type="common">Carrot</name>
    <dbReference type="NCBI Taxonomy" id="79200"/>
    <lineage>
        <taxon>Eukaryota</taxon>
        <taxon>Viridiplantae</taxon>
        <taxon>Streptophyta</taxon>
        <taxon>Embryophyta</taxon>
        <taxon>Tracheophyta</taxon>
        <taxon>Spermatophyta</taxon>
        <taxon>Magnoliopsida</taxon>
        <taxon>eudicotyledons</taxon>
        <taxon>Gunneridae</taxon>
        <taxon>Pentapetalae</taxon>
        <taxon>asterids</taxon>
        <taxon>campanulids</taxon>
        <taxon>Apiales</taxon>
        <taxon>Apiaceae</taxon>
        <taxon>Apioideae</taxon>
        <taxon>Scandiceae</taxon>
        <taxon>Daucinae</taxon>
        <taxon>Daucus</taxon>
        <taxon>Daucus sect. Daucus</taxon>
    </lineage>
</organism>
<proteinExistence type="predicted"/>